<proteinExistence type="predicted"/>
<dbReference type="EMBL" id="CP108253">
    <property type="protein sequence ID" value="WTU43237.1"/>
    <property type="molecule type" value="Genomic_DNA"/>
</dbReference>
<accession>A0AAU2H4H2</accession>
<evidence type="ECO:0000313" key="1">
    <source>
        <dbReference type="EMBL" id="WTU43237.1"/>
    </source>
</evidence>
<dbReference type="AlphaFoldDB" id="A0AAU2H4H2"/>
<dbReference type="Pfam" id="PF06108">
    <property type="entry name" value="DUF952"/>
    <property type="match status" value="1"/>
</dbReference>
<organism evidence="1">
    <name type="scientific">Streptomyces sp. NBC_00060</name>
    <dbReference type="NCBI Taxonomy" id="2975636"/>
    <lineage>
        <taxon>Bacteria</taxon>
        <taxon>Bacillati</taxon>
        <taxon>Actinomycetota</taxon>
        <taxon>Actinomycetes</taxon>
        <taxon>Kitasatosporales</taxon>
        <taxon>Streptomycetaceae</taxon>
        <taxon>Streptomyces</taxon>
    </lineage>
</organism>
<name>A0AAU2H4H2_9ACTN</name>
<dbReference type="SUPFAM" id="SSF56399">
    <property type="entry name" value="ADP-ribosylation"/>
    <property type="match status" value="1"/>
</dbReference>
<dbReference type="Gene3D" id="3.20.170.20">
    <property type="entry name" value="Protein of unknown function DUF952"/>
    <property type="match status" value="1"/>
</dbReference>
<gene>
    <name evidence="1" type="ORF">OHV25_28460</name>
</gene>
<sequence>MIFHVVPGPQWTAAGSGPYAPASLASEGFVHCSADLASALAVANAHYAHAPAPLLLLSVDEAGLAAEVRWEGKGQAFPHVHGPIEREAVVAVAELRREAGGTGWVGP</sequence>
<dbReference type="PANTHER" id="PTHR34129:SF1">
    <property type="entry name" value="DUF952 DOMAIN-CONTAINING PROTEIN"/>
    <property type="match status" value="1"/>
</dbReference>
<reference evidence="1" key="1">
    <citation type="submission" date="2022-10" db="EMBL/GenBank/DDBJ databases">
        <title>The complete genomes of actinobacterial strains from the NBC collection.</title>
        <authorList>
            <person name="Joergensen T.S."/>
            <person name="Alvarez Arevalo M."/>
            <person name="Sterndorff E.B."/>
            <person name="Faurdal D."/>
            <person name="Vuksanovic O."/>
            <person name="Mourched A.-S."/>
            <person name="Charusanti P."/>
            <person name="Shaw S."/>
            <person name="Blin K."/>
            <person name="Weber T."/>
        </authorList>
    </citation>
    <scope>NUCLEOTIDE SEQUENCE</scope>
    <source>
        <strain evidence="1">NBC_00060</strain>
    </source>
</reference>
<protein>
    <submittedName>
        <fullName evidence="1">DUF952 domain-containing protein</fullName>
    </submittedName>
</protein>
<dbReference type="PANTHER" id="PTHR34129">
    <property type="entry name" value="BLR1139 PROTEIN"/>
    <property type="match status" value="1"/>
</dbReference>
<dbReference type="InterPro" id="IPR009297">
    <property type="entry name" value="DUF952"/>
</dbReference>